<evidence type="ECO:0000256" key="12">
    <source>
        <dbReference type="ARBA" id="ARBA00022927"/>
    </source>
</evidence>
<dbReference type="Pfam" id="PF09311">
    <property type="entry name" value="Rab5-bind"/>
    <property type="match status" value="1"/>
</dbReference>
<dbReference type="Pfam" id="PF03528">
    <property type="entry name" value="Rabaptin"/>
    <property type="match status" value="1"/>
</dbReference>
<evidence type="ECO:0000256" key="9">
    <source>
        <dbReference type="ARBA" id="ARBA00022753"/>
    </source>
</evidence>
<evidence type="ECO:0000256" key="8">
    <source>
        <dbReference type="ARBA" id="ARBA00022723"/>
    </source>
</evidence>
<feature type="coiled-coil region" evidence="15">
    <location>
        <begin position="106"/>
        <end position="133"/>
    </location>
</feature>
<dbReference type="EMBL" id="JAKMXF010000298">
    <property type="protein sequence ID" value="KAI6652531.1"/>
    <property type="molecule type" value="Genomic_DNA"/>
</dbReference>
<dbReference type="SMART" id="SM00064">
    <property type="entry name" value="FYVE"/>
    <property type="match status" value="1"/>
</dbReference>
<feature type="coiled-coil region" evidence="15">
    <location>
        <begin position="515"/>
        <end position="688"/>
    </location>
</feature>
<dbReference type="PANTHER" id="PTHR31179">
    <property type="entry name" value="RAB GTPASE-BINDING EFFECTOR PROTEIN"/>
    <property type="match status" value="1"/>
</dbReference>
<sequence>MTELTETDMRAQLLEAELKLESSQSEFNKQRSKFKDILLTQESELKLQQDKIDSLSSDNMAYHEQLAITNKEHSEAIEMLKLSQTLDEQDFAKRRSSMEQEQNSLRQSYHLQLQEYQAQLQVLSMQKVKWVNERDSLIQELSKQKTTLDSMNTAKQSTAITPTLEDEMSRAQEESSKLKNVVIPLEREIANLKKQLEQSKRNSPQSSHKQYNLINFDTSETDQPVRKESDAFLSTILSSSDIEASSNINAFDPLFESSSIGVVQQILDISQGSSERDTKRESQDRMRGLEGEVRDCQLRCTKYEGLLDELRADNYELTDKCASLTAHLSRIIKEMNMLKTTTKKLKDLLTISQVSLSDRPDDFSQLDWDIIQEYLKDPLSPSPITPTSDRFSMLTGSPVRFSLQTPDSRQLCTTPELNTKLVELTDEKGISLIREELAKAKSKLEEVERENKSLKGEVDTLQQASRTPGNIETSQTQKQMTFLKVTVDQQKSSLVKERRLRTEMRKEIGQHLSNIKSIEEIYSEKERALEELTTEMREELSIAKRDAQQQIAALMNDREKLLLRIKQLEDDYSSLGDQRQGELKSYSAQLNEEKYRKSEAENNVAALQQQLVVVQEAKTKQHSEFGSKLTDRADQITKLQSDKEQVEDTLAEEVTNLTKQVDQLRTQLEIIQTTKAELLSENHRLETELTASVKKYEHDNVKLTDTNNLLTTELESKVALLEEKEAAFILLKTELNTSEEVQRDFVRLSQRLQKQVAELEDDKSVLRWEFEEDVLQCRNCNQPFNMTRRKHRCRHCCSLFCHECSQWTAENLQNKEARVCEVCYKLLGSSIPDISKKKRPSTSGDSAKSN</sequence>
<dbReference type="InterPro" id="IPR015390">
    <property type="entry name" value="Rabaptin_Rab5-bd_dom"/>
</dbReference>
<dbReference type="Pfam" id="PF01363">
    <property type="entry name" value="FYVE"/>
    <property type="match status" value="1"/>
</dbReference>
<comment type="subcellular location">
    <subcellularLocation>
        <location evidence="2">Cytoplasm</location>
    </subcellularLocation>
    <subcellularLocation>
        <location evidence="1">Early endosome</location>
    </subcellularLocation>
</comment>
<organism evidence="18 19">
    <name type="scientific">Oopsacas minuta</name>
    <dbReference type="NCBI Taxonomy" id="111878"/>
    <lineage>
        <taxon>Eukaryota</taxon>
        <taxon>Metazoa</taxon>
        <taxon>Porifera</taxon>
        <taxon>Hexactinellida</taxon>
        <taxon>Hexasterophora</taxon>
        <taxon>Lyssacinosida</taxon>
        <taxon>Leucopsacidae</taxon>
        <taxon>Oopsacas</taxon>
    </lineage>
</organism>
<keyword evidence="12" id="KW-0653">Protein transport</keyword>
<dbReference type="Gene3D" id="3.30.40.10">
    <property type="entry name" value="Zinc/RING finger domain, C3HC4 (zinc finger)"/>
    <property type="match status" value="1"/>
</dbReference>
<keyword evidence="5" id="KW-0963">Cytoplasm</keyword>
<dbReference type="GO" id="GO:0005769">
    <property type="term" value="C:early endosome"/>
    <property type="evidence" value="ECO:0007669"/>
    <property type="project" value="UniProtKB-SubCell"/>
</dbReference>
<dbReference type="AlphaFoldDB" id="A0AAV7JV51"/>
<gene>
    <name evidence="18" type="ORF">LOD99_4316</name>
</gene>
<dbReference type="PANTHER" id="PTHR31179:SF7">
    <property type="entry name" value="FYVE-TYPE DOMAIN-CONTAINING PROTEIN"/>
    <property type="match status" value="1"/>
</dbReference>
<feature type="domain" description="FYVE-type" evidence="17">
    <location>
        <begin position="771"/>
        <end position="828"/>
    </location>
</feature>
<feature type="compositionally biased region" description="Polar residues" evidence="16">
    <location>
        <begin position="460"/>
        <end position="476"/>
    </location>
</feature>
<keyword evidence="7" id="KW-0254">Endocytosis</keyword>
<dbReference type="Proteomes" id="UP001165289">
    <property type="component" value="Unassembled WGS sequence"/>
</dbReference>
<keyword evidence="19" id="KW-1185">Reference proteome</keyword>
<feature type="region of interest" description="Disordered" evidence="16">
    <location>
        <begin position="455"/>
        <end position="476"/>
    </location>
</feature>
<name>A0AAV7JV51_9METZ</name>
<evidence type="ECO:0000256" key="4">
    <source>
        <dbReference type="ARBA" id="ARBA00022448"/>
    </source>
</evidence>
<evidence type="ECO:0000256" key="14">
    <source>
        <dbReference type="PROSITE-ProRule" id="PRU00091"/>
    </source>
</evidence>
<evidence type="ECO:0000256" key="3">
    <source>
        <dbReference type="ARBA" id="ARBA00006603"/>
    </source>
</evidence>
<dbReference type="InterPro" id="IPR003914">
    <property type="entry name" value="Rabaptin"/>
</dbReference>
<dbReference type="GO" id="GO:0006897">
    <property type="term" value="P:endocytosis"/>
    <property type="evidence" value="ECO:0007669"/>
    <property type="project" value="UniProtKB-KW"/>
</dbReference>
<dbReference type="InterPro" id="IPR013083">
    <property type="entry name" value="Znf_RING/FYVE/PHD"/>
</dbReference>
<dbReference type="GO" id="GO:0008083">
    <property type="term" value="F:growth factor activity"/>
    <property type="evidence" value="ECO:0007669"/>
    <property type="project" value="InterPro"/>
</dbReference>
<evidence type="ECO:0000256" key="13">
    <source>
        <dbReference type="ARBA" id="ARBA00023054"/>
    </source>
</evidence>
<evidence type="ECO:0000313" key="18">
    <source>
        <dbReference type="EMBL" id="KAI6652531.1"/>
    </source>
</evidence>
<comment type="caution">
    <text evidence="18">The sequence shown here is derived from an EMBL/GenBank/DDBJ whole genome shotgun (WGS) entry which is preliminary data.</text>
</comment>
<dbReference type="InterPro" id="IPR011011">
    <property type="entry name" value="Znf_FYVE_PHD"/>
</dbReference>
<keyword evidence="10 14" id="KW-0863">Zinc-finger</keyword>
<keyword evidence="8" id="KW-0479">Metal-binding</keyword>
<dbReference type="InterPro" id="IPR000306">
    <property type="entry name" value="Znf_FYVE"/>
</dbReference>
<dbReference type="SUPFAM" id="SSF57903">
    <property type="entry name" value="FYVE/PHD zinc finger"/>
    <property type="match status" value="1"/>
</dbReference>
<accession>A0AAV7JV51</accession>
<dbReference type="GO" id="GO:0015031">
    <property type="term" value="P:protein transport"/>
    <property type="evidence" value="ECO:0007669"/>
    <property type="project" value="UniProtKB-KW"/>
</dbReference>
<protein>
    <submittedName>
        <fullName evidence="18">Rab GTPase-binding effector protein 1-like</fullName>
    </submittedName>
</protein>
<evidence type="ECO:0000256" key="15">
    <source>
        <dbReference type="SAM" id="Coils"/>
    </source>
</evidence>
<evidence type="ECO:0000256" key="1">
    <source>
        <dbReference type="ARBA" id="ARBA00004412"/>
    </source>
</evidence>
<dbReference type="InterPro" id="IPR017455">
    <property type="entry name" value="Znf_FYVE-rel"/>
</dbReference>
<keyword evidence="4" id="KW-0813">Transport</keyword>
<evidence type="ECO:0000259" key="17">
    <source>
        <dbReference type="PROSITE" id="PS50178"/>
    </source>
</evidence>
<dbReference type="PROSITE" id="PS50178">
    <property type="entry name" value="ZF_FYVE"/>
    <property type="match status" value="1"/>
</dbReference>
<evidence type="ECO:0000256" key="10">
    <source>
        <dbReference type="ARBA" id="ARBA00022771"/>
    </source>
</evidence>
<dbReference type="GO" id="GO:0005096">
    <property type="term" value="F:GTPase activator activity"/>
    <property type="evidence" value="ECO:0007669"/>
    <property type="project" value="InterPro"/>
</dbReference>
<dbReference type="Gene3D" id="1.20.5.730">
    <property type="entry name" value="Single helix bin"/>
    <property type="match status" value="1"/>
</dbReference>
<comment type="similarity">
    <text evidence="3">Belongs to the rabaptin family.</text>
</comment>
<keyword evidence="6" id="KW-0597">Phosphoprotein</keyword>
<keyword evidence="13 15" id="KW-0175">Coiled coil</keyword>
<proteinExistence type="inferred from homology"/>
<keyword evidence="9" id="KW-0967">Endosome</keyword>
<evidence type="ECO:0000256" key="11">
    <source>
        <dbReference type="ARBA" id="ARBA00022833"/>
    </source>
</evidence>
<evidence type="ECO:0000313" key="19">
    <source>
        <dbReference type="Proteomes" id="UP001165289"/>
    </source>
</evidence>
<dbReference type="GO" id="GO:0008270">
    <property type="term" value="F:zinc ion binding"/>
    <property type="evidence" value="ECO:0007669"/>
    <property type="project" value="UniProtKB-KW"/>
</dbReference>
<evidence type="ECO:0000256" key="2">
    <source>
        <dbReference type="ARBA" id="ARBA00004496"/>
    </source>
</evidence>
<evidence type="ECO:0000256" key="5">
    <source>
        <dbReference type="ARBA" id="ARBA00022490"/>
    </source>
</evidence>
<dbReference type="InterPro" id="IPR018514">
    <property type="entry name" value="Rabaptin_CC"/>
</dbReference>
<evidence type="ECO:0000256" key="7">
    <source>
        <dbReference type="ARBA" id="ARBA00022583"/>
    </source>
</evidence>
<evidence type="ECO:0000256" key="16">
    <source>
        <dbReference type="SAM" id="MobiDB-lite"/>
    </source>
</evidence>
<reference evidence="18 19" key="1">
    <citation type="journal article" date="2023" name="BMC Biol.">
        <title>The compact genome of the sponge Oopsacas minuta (Hexactinellida) is lacking key metazoan core genes.</title>
        <authorList>
            <person name="Santini S."/>
            <person name="Schenkelaars Q."/>
            <person name="Jourda C."/>
            <person name="Duchesne M."/>
            <person name="Belahbib H."/>
            <person name="Rocher C."/>
            <person name="Selva M."/>
            <person name="Riesgo A."/>
            <person name="Vervoort M."/>
            <person name="Leys S.P."/>
            <person name="Kodjabachian L."/>
            <person name="Le Bivic A."/>
            <person name="Borchiellini C."/>
            <person name="Claverie J.M."/>
            <person name="Renard E."/>
        </authorList>
    </citation>
    <scope>NUCLEOTIDE SEQUENCE [LARGE SCALE GENOMIC DNA]</scope>
    <source>
        <strain evidence="18">SPO-2</strain>
    </source>
</reference>
<evidence type="ECO:0000256" key="6">
    <source>
        <dbReference type="ARBA" id="ARBA00022553"/>
    </source>
</evidence>
<keyword evidence="11" id="KW-0862">Zinc</keyword>